<protein>
    <submittedName>
        <fullName evidence="2">Uncharacterized protein</fullName>
    </submittedName>
</protein>
<gene>
    <name evidence="2" type="ORF">H1R20_g13521</name>
</gene>
<sequence length="60" mass="6285">MQATTSAAQAQATQALSTPPRAAQALASQTIVQIPQPQGNAGKDFKIKDAMGLEEDLVLY</sequence>
<evidence type="ECO:0000313" key="3">
    <source>
        <dbReference type="Proteomes" id="UP001140091"/>
    </source>
</evidence>
<name>A0A9W8IXE0_9AGAR</name>
<dbReference type="Proteomes" id="UP001140091">
    <property type="component" value="Unassembled WGS sequence"/>
</dbReference>
<comment type="caution">
    <text evidence="2">The sequence shown here is derived from an EMBL/GenBank/DDBJ whole genome shotgun (WGS) entry which is preliminary data.</text>
</comment>
<reference evidence="2" key="1">
    <citation type="submission" date="2022-06" db="EMBL/GenBank/DDBJ databases">
        <title>Genome Sequence of Candolleomyces eurysporus.</title>
        <authorList>
            <person name="Buettner E."/>
        </authorList>
    </citation>
    <scope>NUCLEOTIDE SEQUENCE</scope>
    <source>
        <strain evidence="2">VTCC 930004</strain>
    </source>
</reference>
<keyword evidence="3" id="KW-1185">Reference proteome</keyword>
<feature type="non-terminal residue" evidence="2">
    <location>
        <position position="60"/>
    </location>
</feature>
<dbReference type="OrthoDB" id="3271097at2759"/>
<dbReference type="EMBL" id="JANBPK010001314">
    <property type="protein sequence ID" value="KAJ2923569.1"/>
    <property type="molecule type" value="Genomic_DNA"/>
</dbReference>
<feature type="region of interest" description="Disordered" evidence="1">
    <location>
        <begin position="1"/>
        <end position="22"/>
    </location>
</feature>
<evidence type="ECO:0000256" key="1">
    <source>
        <dbReference type="SAM" id="MobiDB-lite"/>
    </source>
</evidence>
<feature type="compositionally biased region" description="Low complexity" evidence="1">
    <location>
        <begin position="1"/>
        <end position="18"/>
    </location>
</feature>
<accession>A0A9W8IXE0</accession>
<dbReference type="AlphaFoldDB" id="A0A9W8IXE0"/>
<evidence type="ECO:0000313" key="2">
    <source>
        <dbReference type="EMBL" id="KAJ2923569.1"/>
    </source>
</evidence>
<organism evidence="2 3">
    <name type="scientific">Candolleomyces eurysporus</name>
    <dbReference type="NCBI Taxonomy" id="2828524"/>
    <lineage>
        <taxon>Eukaryota</taxon>
        <taxon>Fungi</taxon>
        <taxon>Dikarya</taxon>
        <taxon>Basidiomycota</taxon>
        <taxon>Agaricomycotina</taxon>
        <taxon>Agaricomycetes</taxon>
        <taxon>Agaricomycetidae</taxon>
        <taxon>Agaricales</taxon>
        <taxon>Agaricineae</taxon>
        <taxon>Psathyrellaceae</taxon>
        <taxon>Candolleomyces</taxon>
    </lineage>
</organism>
<proteinExistence type="predicted"/>